<proteinExistence type="predicted"/>
<dbReference type="AlphaFoldDB" id="A0A1M5ZRG3"/>
<evidence type="ECO:0000313" key="2">
    <source>
        <dbReference type="EMBL" id="SHI26925.1"/>
    </source>
</evidence>
<protein>
    <recommendedName>
        <fullName evidence="1">Putative Se/S carrier protein-like domain-containing protein</fullName>
    </recommendedName>
</protein>
<dbReference type="Pfam" id="PF11823">
    <property type="entry name" value="Se_S_carrier"/>
    <property type="match status" value="1"/>
</dbReference>
<dbReference type="OrthoDB" id="3192849at2"/>
<reference evidence="3" key="1">
    <citation type="submission" date="2016-11" db="EMBL/GenBank/DDBJ databases">
        <authorList>
            <person name="Varghese N."/>
            <person name="Submissions S."/>
        </authorList>
    </citation>
    <scope>NUCLEOTIDE SEQUENCE [LARGE SCALE GENOMIC DNA]</scope>
    <source>
        <strain evidence="3">DSM 15449</strain>
    </source>
</reference>
<dbReference type="RefSeq" id="WP_073031075.1">
    <property type="nucleotide sequence ID" value="NZ_FQXJ01000014.1"/>
</dbReference>
<organism evidence="2 3">
    <name type="scientific">Desulfosporosinus lacus DSM 15449</name>
    <dbReference type="NCBI Taxonomy" id="1121420"/>
    <lineage>
        <taxon>Bacteria</taxon>
        <taxon>Bacillati</taxon>
        <taxon>Bacillota</taxon>
        <taxon>Clostridia</taxon>
        <taxon>Eubacteriales</taxon>
        <taxon>Desulfitobacteriaceae</taxon>
        <taxon>Desulfosporosinus</taxon>
    </lineage>
</organism>
<sequence>MLYGKLKEYRALITFPSLTEALGAEKVLSRYNCPFASIPTPRSLRSGCNTALCFPLERKSLVDDLIDDGVVLTGMYEAREDGFISLVW</sequence>
<dbReference type="EMBL" id="FQXJ01000014">
    <property type="protein sequence ID" value="SHI26925.1"/>
    <property type="molecule type" value="Genomic_DNA"/>
</dbReference>
<feature type="domain" description="Putative Se/S carrier protein-like" evidence="1">
    <location>
        <begin position="12"/>
        <end position="68"/>
    </location>
</feature>
<name>A0A1M5ZRG3_9FIRM</name>
<evidence type="ECO:0000313" key="3">
    <source>
        <dbReference type="Proteomes" id="UP000183954"/>
    </source>
</evidence>
<dbReference type="Proteomes" id="UP000183954">
    <property type="component" value="Unassembled WGS sequence"/>
</dbReference>
<dbReference type="InterPro" id="IPR021778">
    <property type="entry name" value="Se/S_carrier-like"/>
</dbReference>
<accession>A0A1M5ZRG3</accession>
<evidence type="ECO:0000259" key="1">
    <source>
        <dbReference type="Pfam" id="PF11823"/>
    </source>
</evidence>
<gene>
    <name evidence="2" type="ORF">SAMN02746098_03584</name>
</gene>
<keyword evidence="3" id="KW-1185">Reference proteome</keyword>